<dbReference type="InterPro" id="IPR050922">
    <property type="entry name" value="LytR/CpsA/Psr_CW_biosynth"/>
</dbReference>
<dbReference type="InterPro" id="IPR004474">
    <property type="entry name" value="LytR_CpsA_psr"/>
</dbReference>
<dbReference type="PANTHER" id="PTHR33392:SF6">
    <property type="entry name" value="POLYISOPRENYL-TEICHOIC ACID--PEPTIDOGLYCAN TEICHOIC ACID TRANSFERASE TAGU"/>
    <property type="match status" value="1"/>
</dbReference>
<evidence type="ECO:0000313" key="5">
    <source>
        <dbReference type="EMBL" id="SCX40052.1"/>
    </source>
</evidence>
<feature type="region of interest" description="Disordered" evidence="2">
    <location>
        <begin position="1"/>
        <end position="39"/>
    </location>
</feature>
<comment type="similarity">
    <text evidence="1">Belongs to the LytR/CpsA/Psr (LCP) family.</text>
</comment>
<dbReference type="Pfam" id="PF03816">
    <property type="entry name" value="LytR_cpsA_psr"/>
    <property type="match status" value="1"/>
</dbReference>
<feature type="transmembrane region" description="Helical" evidence="3">
    <location>
        <begin position="53"/>
        <end position="75"/>
    </location>
</feature>
<dbReference type="RefSeq" id="WP_243469673.1">
    <property type="nucleotide sequence ID" value="NZ_FMUH01000001.1"/>
</dbReference>
<proteinExistence type="inferred from homology"/>
<reference evidence="6" key="1">
    <citation type="submission" date="2016-10" db="EMBL/GenBank/DDBJ databases">
        <authorList>
            <person name="Varghese N."/>
            <person name="Submissions S."/>
        </authorList>
    </citation>
    <scope>NUCLEOTIDE SEQUENCE [LARGE SCALE GENOMIC DNA]</scope>
    <source>
        <strain evidence="6">DSM 45722</strain>
    </source>
</reference>
<dbReference type="EMBL" id="FMUH01000001">
    <property type="protein sequence ID" value="SCX40052.1"/>
    <property type="molecule type" value="Genomic_DNA"/>
</dbReference>
<accession>A0A1G4XFN0</accession>
<dbReference type="AlphaFoldDB" id="A0A1G4XFN0"/>
<dbReference type="STRING" id="1960309.SAMN03159343_0869"/>
<name>A0A1G4XFN0_9ACTN</name>
<feature type="compositionally biased region" description="Acidic residues" evidence="2">
    <location>
        <begin position="1"/>
        <end position="11"/>
    </location>
</feature>
<feature type="domain" description="Cell envelope-related transcriptional attenuator" evidence="4">
    <location>
        <begin position="134"/>
        <end position="275"/>
    </location>
</feature>
<evidence type="ECO:0000313" key="6">
    <source>
        <dbReference type="Proteomes" id="UP000198981"/>
    </source>
</evidence>
<organism evidence="5 6">
    <name type="scientific">Klenkia marina</name>
    <dbReference type="NCBI Taxonomy" id="1960309"/>
    <lineage>
        <taxon>Bacteria</taxon>
        <taxon>Bacillati</taxon>
        <taxon>Actinomycetota</taxon>
        <taxon>Actinomycetes</taxon>
        <taxon>Geodermatophilales</taxon>
        <taxon>Geodermatophilaceae</taxon>
        <taxon>Klenkia</taxon>
    </lineage>
</organism>
<evidence type="ECO:0000256" key="3">
    <source>
        <dbReference type="SAM" id="Phobius"/>
    </source>
</evidence>
<evidence type="ECO:0000256" key="1">
    <source>
        <dbReference type="ARBA" id="ARBA00006068"/>
    </source>
</evidence>
<dbReference type="NCBIfam" id="TIGR00350">
    <property type="entry name" value="lytR_cpsA_psr"/>
    <property type="match status" value="1"/>
</dbReference>
<keyword evidence="6" id="KW-1185">Reference proteome</keyword>
<dbReference type="Gene3D" id="3.40.630.190">
    <property type="entry name" value="LCP protein"/>
    <property type="match status" value="1"/>
</dbReference>
<protein>
    <submittedName>
        <fullName evidence="5">Transcriptional attenuator, LytR family</fullName>
    </submittedName>
</protein>
<dbReference type="PANTHER" id="PTHR33392">
    <property type="entry name" value="POLYISOPRENYL-TEICHOIC ACID--PEPTIDOGLYCAN TEICHOIC ACID TRANSFERASE TAGU"/>
    <property type="match status" value="1"/>
</dbReference>
<keyword evidence="3" id="KW-0472">Membrane</keyword>
<gene>
    <name evidence="5" type="ORF">SAMN03159343_0869</name>
</gene>
<evidence type="ECO:0000259" key="4">
    <source>
        <dbReference type="Pfam" id="PF03816"/>
    </source>
</evidence>
<evidence type="ECO:0000256" key="2">
    <source>
        <dbReference type="SAM" id="MobiDB-lite"/>
    </source>
</evidence>
<sequence>MRDDDPADSSADDPQGAPSDGPGDDRRQEVADEATSEAGIPARRRRRALRTALVSLGVIGLVLALLVGGGAWFLADRYGGNVDRVQDVFAGLDEGDRPAPASPATSTSADPVTFLLVGSDTRADVVDGQLPDARSDAIMIARLSGDRRHVQFVSIPRDSWVDVPGHGKDKINAAYSYGGPSLLIQTVENLTGVRIDHFAAISFDQLISMTDQLGGVDVQVAETTTNGPYTFTAGLNHLDGDMARWYVGQRYDLPGGDFDRVKRQQNYLRSMFGKLFAAGTFDSVGQVDSVLRIITSSIAVDDTLSTPDLLSMAWSARDVTPADVDFFTAPVLGTGREGAASVVYLDSVTGARMWGYLDTDSLGQNADEFADQALPTTPR</sequence>
<dbReference type="Proteomes" id="UP000198981">
    <property type="component" value="Unassembled WGS sequence"/>
</dbReference>
<keyword evidence="3" id="KW-0812">Transmembrane</keyword>
<keyword evidence="3" id="KW-1133">Transmembrane helix</keyword>